<feature type="region of interest" description="Disordered" evidence="1">
    <location>
        <begin position="46"/>
        <end position="143"/>
    </location>
</feature>
<gene>
    <name evidence="3" type="ORF">TMPK1_32330</name>
</gene>
<comment type="caution">
    <text evidence="3">The sequence shown here is derived from an EMBL/GenBank/DDBJ whole genome shotgun (WGS) entry which is preliminary data.</text>
</comment>
<dbReference type="AlphaFoldDB" id="A0A8S8XIA2"/>
<feature type="compositionally biased region" description="Polar residues" evidence="1">
    <location>
        <begin position="60"/>
        <end position="74"/>
    </location>
</feature>
<evidence type="ECO:0000313" key="4">
    <source>
        <dbReference type="Proteomes" id="UP000681075"/>
    </source>
</evidence>
<keyword evidence="4" id="KW-1185">Reference proteome</keyword>
<feature type="signal peptide" evidence="2">
    <location>
        <begin position="1"/>
        <end position="20"/>
    </location>
</feature>
<organism evidence="3 4">
    <name type="scientific">Roseiterribacter gracilis</name>
    <dbReference type="NCBI Taxonomy" id="2812848"/>
    <lineage>
        <taxon>Bacteria</taxon>
        <taxon>Pseudomonadati</taxon>
        <taxon>Pseudomonadota</taxon>
        <taxon>Alphaproteobacteria</taxon>
        <taxon>Rhodospirillales</taxon>
        <taxon>Roseiterribacteraceae</taxon>
        <taxon>Roseiterribacter</taxon>
    </lineage>
</organism>
<reference evidence="3" key="1">
    <citation type="submission" date="2021-02" db="EMBL/GenBank/DDBJ databases">
        <title>Genome sequence of Rhodospirillales sp. strain TMPK1 isolated from soil.</title>
        <authorList>
            <person name="Nakai R."/>
            <person name="Kusada H."/>
            <person name="Tamaki H."/>
        </authorList>
    </citation>
    <scope>NUCLEOTIDE SEQUENCE</scope>
    <source>
        <strain evidence="3">TMPK1</strain>
    </source>
</reference>
<evidence type="ECO:0000256" key="2">
    <source>
        <dbReference type="SAM" id="SignalP"/>
    </source>
</evidence>
<dbReference type="Pfam" id="PF11233">
    <property type="entry name" value="DUF3035"/>
    <property type="match status" value="1"/>
</dbReference>
<sequence>MTTKAIALAALSAATLMTSGCDTFRSALGMQRSVPDETQVTLNRPLVMPPDYSLRPPASATESVSGTRVTSFTAGSRADTLLQSSQTQDGKPIGTTATTASSSTTTTKKEERGFFGRLMNSWFGSGKDEETERAEREAKQQSK</sequence>
<accession>A0A8S8XIA2</accession>
<dbReference type="EMBL" id="BOPV01000001">
    <property type="protein sequence ID" value="GIL40996.1"/>
    <property type="molecule type" value="Genomic_DNA"/>
</dbReference>
<evidence type="ECO:0000313" key="3">
    <source>
        <dbReference type="EMBL" id="GIL40996.1"/>
    </source>
</evidence>
<feature type="compositionally biased region" description="Low complexity" evidence="1">
    <location>
        <begin position="95"/>
        <end position="106"/>
    </location>
</feature>
<dbReference type="Proteomes" id="UP000681075">
    <property type="component" value="Unassembled WGS sequence"/>
</dbReference>
<name>A0A8S8XIA2_9PROT</name>
<dbReference type="RefSeq" id="WP_420244284.1">
    <property type="nucleotide sequence ID" value="NZ_BOPV01000001.1"/>
</dbReference>
<keyword evidence="2" id="KW-0732">Signal</keyword>
<evidence type="ECO:0000256" key="1">
    <source>
        <dbReference type="SAM" id="MobiDB-lite"/>
    </source>
</evidence>
<dbReference type="InterPro" id="IPR021395">
    <property type="entry name" value="DUF3035"/>
</dbReference>
<feature type="chain" id="PRO_5035900044" description="Lipoprotein" evidence="2">
    <location>
        <begin position="21"/>
        <end position="143"/>
    </location>
</feature>
<protein>
    <recommendedName>
        <fullName evidence="5">Lipoprotein</fullName>
    </recommendedName>
</protein>
<feature type="compositionally biased region" description="Basic and acidic residues" evidence="1">
    <location>
        <begin position="126"/>
        <end position="143"/>
    </location>
</feature>
<proteinExistence type="predicted"/>
<evidence type="ECO:0008006" key="5">
    <source>
        <dbReference type="Google" id="ProtNLM"/>
    </source>
</evidence>
<dbReference type="PROSITE" id="PS51257">
    <property type="entry name" value="PROKAR_LIPOPROTEIN"/>
    <property type="match status" value="1"/>
</dbReference>